<evidence type="ECO:0000256" key="1">
    <source>
        <dbReference type="ARBA" id="ARBA00004842"/>
    </source>
</evidence>
<evidence type="ECO:0000256" key="5">
    <source>
        <dbReference type="ARBA" id="ARBA00022679"/>
    </source>
</evidence>
<dbReference type="InterPro" id="IPR027417">
    <property type="entry name" value="P-loop_NTPase"/>
</dbReference>
<dbReference type="SUPFAM" id="SSF52540">
    <property type="entry name" value="P-loop containing nucleoside triphosphate hydrolases"/>
    <property type="match status" value="1"/>
</dbReference>
<dbReference type="GO" id="GO:0009073">
    <property type="term" value="P:aromatic amino acid family biosynthetic process"/>
    <property type="evidence" value="ECO:0007669"/>
    <property type="project" value="UniProtKB-KW"/>
</dbReference>
<evidence type="ECO:0000256" key="2">
    <source>
        <dbReference type="ARBA" id="ARBA00006997"/>
    </source>
</evidence>
<feature type="binding site" evidence="11">
    <location>
        <position position="66"/>
    </location>
    <ligand>
        <name>Mg(2+)</name>
        <dbReference type="ChEBI" id="CHEBI:18420"/>
    </ligand>
</feature>
<comment type="caution">
    <text evidence="11">Lacks conserved residue(s) required for the propagation of feature annotation.</text>
</comment>
<comment type="function">
    <text evidence="11">Catalyzes the specific phosphorylation of the 3-hydroxyl group of shikimic acid using ATP as a cosubstrate.</text>
</comment>
<dbReference type="PANTHER" id="PTHR21087:SF16">
    <property type="entry name" value="SHIKIMATE KINASE 1, CHLOROPLASTIC"/>
    <property type="match status" value="1"/>
</dbReference>
<feature type="compositionally biased region" description="Basic and acidic residues" evidence="12">
    <location>
        <begin position="229"/>
        <end position="242"/>
    </location>
</feature>
<comment type="subcellular location">
    <subcellularLocation>
        <location evidence="11">Cytoplasm</location>
    </subcellularLocation>
</comment>
<evidence type="ECO:0000313" key="14">
    <source>
        <dbReference type="Proteomes" id="UP000198881"/>
    </source>
</evidence>
<evidence type="ECO:0000256" key="11">
    <source>
        <dbReference type="HAMAP-Rule" id="MF_00109"/>
    </source>
</evidence>
<evidence type="ECO:0000256" key="8">
    <source>
        <dbReference type="ARBA" id="ARBA00022840"/>
    </source>
</evidence>
<evidence type="ECO:0000256" key="7">
    <source>
        <dbReference type="ARBA" id="ARBA00022777"/>
    </source>
</evidence>
<comment type="cofactor">
    <cofactor evidence="11">
        <name>Mg(2+)</name>
        <dbReference type="ChEBI" id="CHEBI:18420"/>
    </cofactor>
    <text evidence="11">Binds 1 Mg(2+) ion per subunit.</text>
</comment>
<dbReference type="AlphaFoldDB" id="A0A1I7MKA2"/>
<feature type="binding site" evidence="11">
    <location>
        <position position="130"/>
    </location>
    <ligand>
        <name>substrate</name>
    </ligand>
</feature>
<comment type="subunit">
    <text evidence="11">Monomer.</text>
</comment>
<feature type="binding site" evidence="11">
    <location>
        <position position="84"/>
    </location>
    <ligand>
        <name>substrate</name>
    </ligand>
</feature>
<protein>
    <recommendedName>
        <fullName evidence="3 11">Shikimate kinase</fullName>
        <shortName evidence="11">SK</shortName>
        <ecNumber evidence="3 11">2.7.1.71</ecNumber>
    </recommendedName>
</protein>
<dbReference type="CDD" id="cd00464">
    <property type="entry name" value="SK"/>
    <property type="match status" value="1"/>
</dbReference>
<dbReference type="HAMAP" id="MF_00109">
    <property type="entry name" value="Shikimate_kinase"/>
    <property type="match status" value="1"/>
</dbReference>
<dbReference type="InterPro" id="IPR000623">
    <property type="entry name" value="Shikimate_kinase/TSH1"/>
</dbReference>
<comment type="similarity">
    <text evidence="2 11">Belongs to the shikimate kinase family.</text>
</comment>
<dbReference type="GO" id="GO:0005829">
    <property type="term" value="C:cytosol"/>
    <property type="evidence" value="ECO:0007669"/>
    <property type="project" value="TreeGrafter"/>
</dbReference>
<evidence type="ECO:0000256" key="4">
    <source>
        <dbReference type="ARBA" id="ARBA00022605"/>
    </source>
</evidence>
<sequence>MRPDDGQGTSGDHLAPVPHQASTTDRVRSLVEARTDSTQVPEDPRFAARPIQVPVVLIGPMGSGKSTVGAKLGDLLGVAALDTDHLFDEVHGPIPAYFAVHGEPAFRAAESEIVLTALSVARPTVLSLGGGSVISATTRQALRQGPAVSYLDVDETEALARLGGGEGRPVLAGDPARTWRRIRSEREHLYREVATWTVTTTGLDADQVAERIADLLAAQAVQAPPAVPDRQHPDDQHPGDAR</sequence>
<organism evidence="13 14">
    <name type="scientific">Micrococcus terreus</name>
    <dbReference type="NCBI Taxonomy" id="574650"/>
    <lineage>
        <taxon>Bacteria</taxon>
        <taxon>Bacillati</taxon>
        <taxon>Actinomycetota</taxon>
        <taxon>Actinomycetes</taxon>
        <taxon>Micrococcales</taxon>
        <taxon>Micrococcaceae</taxon>
        <taxon>Micrococcus</taxon>
    </lineage>
</organism>
<dbReference type="STRING" id="574650.SAMN04487966_10478"/>
<dbReference type="UniPathway" id="UPA00053">
    <property type="reaction ID" value="UER00088"/>
</dbReference>
<keyword evidence="5 11" id="KW-0808">Transferase</keyword>
<keyword evidence="11" id="KW-0479">Metal-binding</keyword>
<evidence type="ECO:0000313" key="13">
    <source>
        <dbReference type="EMBL" id="SFV22367.1"/>
    </source>
</evidence>
<keyword evidence="7 11" id="KW-0418">Kinase</keyword>
<evidence type="ECO:0000256" key="6">
    <source>
        <dbReference type="ARBA" id="ARBA00022741"/>
    </source>
</evidence>
<feature type="binding site" evidence="11">
    <location>
        <position position="107"/>
    </location>
    <ligand>
        <name>substrate</name>
    </ligand>
</feature>
<keyword evidence="11" id="KW-0460">Magnesium</keyword>
<comment type="catalytic activity">
    <reaction evidence="10 11">
        <text>shikimate + ATP = 3-phosphoshikimate + ADP + H(+)</text>
        <dbReference type="Rhea" id="RHEA:13121"/>
        <dbReference type="ChEBI" id="CHEBI:15378"/>
        <dbReference type="ChEBI" id="CHEBI:30616"/>
        <dbReference type="ChEBI" id="CHEBI:36208"/>
        <dbReference type="ChEBI" id="CHEBI:145989"/>
        <dbReference type="ChEBI" id="CHEBI:456216"/>
        <dbReference type="EC" id="2.7.1.71"/>
    </reaction>
</comment>
<reference evidence="13 14" key="1">
    <citation type="submission" date="2016-10" db="EMBL/GenBank/DDBJ databases">
        <authorList>
            <person name="de Groot N.N."/>
        </authorList>
    </citation>
    <scope>NUCLEOTIDE SEQUENCE [LARGE SCALE GENOMIC DNA]</scope>
    <source>
        <strain evidence="13 14">CGMCC 1.7054</strain>
    </source>
</reference>
<evidence type="ECO:0000256" key="9">
    <source>
        <dbReference type="ARBA" id="ARBA00023141"/>
    </source>
</evidence>
<keyword evidence="8 11" id="KW-0067">ATP-binding</keyword>
<feature type="region of interest" description="Disordered" evidence="12">
    <location>
        <begin position="221"/>
        <end position="242"/>
    </location>
</feature>
<dbReference type="InterPro" id="IPR031322">
    <property type="entry name" value="Shikimate/glucono_kinase"/>
</dbReference>
<feature type="binding site" evidence="11">
    <location>
        <begin position="62"/>
        <end position="67"/>
    </location>
    <ligand>
        <name>ATP</name>
        <dbReference type="ChEBI" id="CHEBI:30616"/>
    </ligand>
</feature>
<dbReference type="GO" id="GO:0009423">
    <property type="term" value="P:chorismate biosynthetic process"/>
    <property type="evidence" value="ECO:0007669"/>
    <property type="project" value="UniProtKB-UniRule"/>
</dbReference>
<comment type="pathway">
    <text evidence="1 11">Metabolic intermediate biosynthesis; chorismate biosynthesis; chorismate from D-erythrose 4-phosphate and phosphoenolpyruvate: step 5/7.</text>
</comment>
<keyword evidence="6 11" id="KW-0547">Nucleotide-binding</keyword>
<dbReference type="Pfam" id="PF01202">
    <property type="entry name" value="SKI"/>
    <property type="match status" value="1"/>
</dbReference>
<dbReference type="GO" id="GO:0000287">
    <property type="term" value="F:magnesium ion binding"/>
    <property type="evidence" value="ECO:0007669"/>
    <property type="project" value="UniProtKB-UniRule"/>
</dbReference>
<dbReference type="Gene3D" id="3.40.50.300">
    <property type="entry name" value="P-loop containing nucleotide triphosphate hydrolases"/>
    <property type="match status" value="1"/>
</dbReference>
<dbReference type="PANTHER" id="PTHR21087">
    <property type="entry name" value="SHIKIMATE KINASE"/>
    <property type="match status" value="1"/>
</dbReference>
<feature type="binding site" evidence="11">
    <location>
        <position position="186"/>
    </location>
    <ligand>
        <name>substrate</name>
    </ligand>
</feature>
<feature type="binding site" evidence="11">
    <location>
        <position position="168"/>
    </location>
    <ligand>
        <name>ATP</name>
        <dbReference type="ChEBI" id="CHEBI:30616"/>
    </ligand>
</feature>
<dbReference type="Proteomes" id="UP000198881">
    <property type="component" value="Unassembled WGS sequence"/>
</dbReference>
<name>A0A1I7MKA2_9MICC</name>
<feature type="region of interest" description="Disordered" evidence="12">
    <location>
        <begin position="1"/>
        <end position="26"/>
    </location>
</feature>
<dbReference type="PRINTS" id="PR01100">
    <property type="entry name" value="SHIKIMTKNASE"/>
</dbReference>
<dbReference type="GO" id="GO:0008652">
    <property type="term" value="P:amino acid biosynthetic process"/>
    <property type="evidence" value="ECO:0007669"/>
    <property type="project" value="UniProtKB-KW"/>
</dbReference>
<keyword evidence="9 11" id="KW-0057">Aromatic amino acid biosynthesis</keyword>
<accession>A0A1I7MKA2</accession>
<proteinExistence type="inferred from homology"/>
<keyword evidence="14" id="KW-1185">Reference proteome</keyword>
<gene>
    <name evidence="11" type="primary">aroK</name>
    <name evidence="13" type="ORF">SAMN04487966_10478</name>
</gene>
<keyword evidence="11" id="KW-0963">Cytoplasm</keyword>
<dbReference type="EMBL" id="FPCG01000004">
    <property type="protein sequence ID" value="SFV22367.1"/>
    <property type="molecule type" value="Genomic_DNA"/>
</dbReference>
<dbReference type="EC" id="2.7.1.71" evidence="3 11"/>
<dbReference type="GO" id="GO:0004765">
    <property type="term" value="F:shikimate kinase activity"/>
    <property type="evidence" value="ECO:0007669"/>
    <property type="project" value="UniProtKB-UniRule"/>
</dbReference>
<dbReference type="PROSITE" id="PS01128">
    <property type="entry name" value="SHIKIMATE_KINASE"/>
    <property type="match status" value="1"/>
</dbReference>
<evidence type="ECO:0000256" key="3">
    <source>
        <dbReference type="ARBA" id="ARBA00012154"/>
    </source>
</evidence>
<dbReference type="GO" id="GO:0005524">
    <property type="term" value="F:ATP binding"/>
    <property type="evidence" value="ECO:0007669"/>
    <property type="project" value="UniProtKB-UniRule"/>
</dbReference>
<evidence type="ECO:0000256" key="12">
    <source>
        <dbReference type="SAM" id="MobiDB-lite"/>
    </source>
</evidence>
<evidence type="ECO:0000256" key="10">
    <source>
        <dbReference type="ARBA" id="ARBA00048567"/>
    </source>
</evidence>
<keyword evidence="4 11" id="KW-0028">Amino-acid biosynthesis</keyword>
<dbReference type="InterPro" id="IPR023000">
    <property type="entry name" value="Shikimate_kinase_CS"/>
</dbReference>